<dbReference type="InterPro" id="IPR000210">
    <property type="entry name" value="BTB/POZ_dom"/>
</dbReference>
<keyword evidence="3" id="KW-1185">Reference proteome</keyword>
<dbReference type="Gene3D" id="3.30.710.10">
    <property type="entry name" value="Potassium Channel Kv1.1, Chain A"/>
    <property type="match status" value="1"/>
</dbReference>
<dbReference type="SUPFAM" id="SSF54695">
    <property type="entry name" value="POZ domain"/>
    <property type="match status" value="1"/>
</dbReference>
<dbReference type="EMBL" id="JARJLG010000020">
    <property type="protein sequence ID" value="KAJ7772079.1"/>
    <property type="molecule type" value="Genomic_DNA"/>
</dbReference>
<organism evidence="2 3">
    <name type="scientific">Mycena maculata</name>
    <dbReference type="NCBI Taxonomy" id="230809"/>
    <lineage>
        <taxon>Eukaryota</taxon>
        <taxon>Fungi</taxon>
        <taxon>Dikarya</taxon>
        <taxon>Basidiomycota</taxon>
        <taxon>Agaricomycotina</taxon>
        <taxon>Agaricomycetes</taxon>
        <taxon>Agaricomycetidae</taxon>
        <taxon>Agaricales</taxon>
        <taxon>Marasmiineae</taxon>
        <taxon>Mycenaceae</taxon>
        <taxon>Mycena</taxon>
    </lineage>
</organism>
<protein>
    <recommendedName>
        <fullName evidence="1">BTB domain-containing protein</fullName>
    </recommendedName>
</protein>
<accession>A0AAD7NRE4</accession>
<dbReference type="Proteomes" id="UP001215280">
    <property type="component" value="Unassembled WGS sequence"/>
</dbReference>
<sequence length="336" mass="38232">MSFQRPIKNLDGLHDPSFLLPTMASPPAKRPRTENVLITCSDIWYRDGSVVLQAGDTQFRVHWTVLEQNSPFFRAMQGLPQPPDQPTVEGCPVVELPDDAEDVRYLLKALYSPTFLMQKTLPFPAVAALIRLGRKYDFREILDATVERVTFENPTTLEEFPSGKYNPTRIDYHPGLVFDMITLIRENNILSALPCAYYRAILFHSVNIIDGIPREDGTLAALASIDQRRCGLAREKLIKTQLKTGYTIGWLRDQGRADCTNTSSCDAKRTEILYHYLDILNLWALGRIAQATMGKSLCEACRKHAIESNESGRKKLWEELPSFFELPPWNELKNDL</sequence>
<dbReference type="InterPro" id="IPR011333">
    <property type="entry name" value="SKP1/BTB/POZ_sf"/>
</dbReference>
<comment type="caution">
    <text evidence="2">The sequence shown here is derived from an EMBL/GenBank/DDBJ whole genome shotgun (WGS) entry which is preliminary data.</text>
</comment>
<proteinExistence type="predicted"/>
<evidence type="ECO:0000313" key="2">
    <source>
        <dbReference type="EMBL" id="KAJ7772079.1"/>
    </source>
</evidence>
<dbReference type="Pfam" id="PF00651">
    <property type="entry name" value="BTB"/>
    <property type="match status" value="1"/>
</dbReference>
<dbReference type="SMART" id="SM00225">
    <property type="entry name" value="BTB"/>
    <property type="match status" value="1"/>
</dbReference>
<name>A0AAD7NRE4_9AGAR</name>
<gene>
    <name evidence="2" type="ORF">DFH07DRAFT_879163</name>
</gene>
<evidence type="ECO:0000259" key="1">
    <source>
        <dbReference type="PROSITE" id="PS50097"/>
    </source>
</evidence>
<dbReference type="PROSITE" id="PS50097">
    <property type="entry name" value="BTB"/>
    <property type="match status" value="1"/>
</dbReference>
<reference evidence="2" key="1">
    <citation type="submission" date="2023-03" db="EMBL/GenBank/DDBJ databases">
        <title>Massive genome expansion in bonnet fungi (Mycena s.s.) driven by repeated elements and novel gene families across ecological guilds.</title>
        <authorList>
            <consortium name="Lawrence Berkeley National Laboratory"/>
            <person name="Harder C.B."/>
            <person name="Miyauchi S."/>
            <person name="Viragh M."/>
            <person name="Kuo A."/>
            <person name="Thoen E."/>
            <person name="Andreopoulos B."/>
            <person name="Lu D."/>
            <person name="Skrede I."/>
            <person name="Drula E."/>
            <person name="Henrissat B."/>
            <person name="Morin E."/>
            <person name="Kohler A."/>
            <person name="Barry K."/>
            <person name="LaButti K."/>
            <person name="Morin E."/>
            <person name="Salamov A."/>
            <person name="Lipzen A."/>
            <person name="Mereny Z."/>
            <person name="Hegedus B."/>
            <person name="Baldrian P."/>
            <person name="Stursova M."/>
            <person name="Weitz H."/>
            <person name="Taylor A."/>
            <person name="Grigoriev I.V."/>
            <person name="Nagy L.G."/>
            <person name="Martin F."/>
            <person name="Kauserud H."/>
        </authorList>
    </citation>
    <scope>NUCLEOTIDE SEQUENCE</scope>
    <source>
        <strain evidence="2">CBHHK188m</strain>
    </source>
</reference>
<dbReference type="AlphaFoldDB" id="A0AAD7NRE4"/>
<dbReference type="CDD" id="cd18186">
    <property type="entry name" value="BTB_POZ_ZBTB_KLHL-like"/>
    <property type="match status" value="1"/>
</dbReference>
<evidence type="ECO:0000313" key="3">
    <source>
        <dbReference type="Proteomes" id="UP001215280"/>
    </source>
</evidence>
<feature type="domain" description="BTB" evidence="1">
    <location>
        <begin position="48"/>
        <end position="119"/>
    </location>
</feature>